<dbReference type="RefSeq" id="WP_045797137.1">
    <property type="nucleotide sequence ID" value="NZ_LANP01000008.1"/>
</dbReference>
<keyword evidence="2" id="KW-0813">Transport</keyword>
<dbReference type="GO" id="GO:0016020">
    <property type="term" value="C:membrane"/>
    <property type="evidence" value="ECO:0007669"/>
    <property type="project" value="UniProtKB-SubCell"/>
</dbReference>
<dbReference type="AlphaFoldDB" id="A0A0F3MLF7"/>
<dbReference type="InterPro" id="IPR038532">
    <property type="entry name" value="NDUFS4-like_sf"/>
</dbReference>
<evidence type="ECO:0000256" key="6">
    <source>
        <dbReference type="ARBA" id="ARBA00023136"/>
    </source>
</evidence>
<comment type="caution">
    <text evidence="7">The sequence shown here is derived from an EMBL/GenBank/DDBJ whole genome shotgun (WGS) entry which is preliminary data.</text>
</comment>
<dbReference type="OrthoDB" id="9799572at2"/>
<keyword evidence="5" id="KW-0249">Electron transport</keyword>
<reference evidence="7 8" key="1">
    <citation type="submission" date="2015-02" db="EMBL/GenBank/DDBJ databases">
        <title>Genome Sequencing of Rickettsiales.</title>
        <authorList>
            <person name="Daugherty S.C."/>
            <person name="Su Q."/>
            <person name="Abolude K."/>
            <person name="Beier-Sexton M."/>
            <person name="Carlyon J.A."/>
            <person name="Carter R."/>
            <person name="Day N.P."/>
            <person name="Dumler S.J."/>
            <person name="Dyachenko V."/>
            <person name="Godinez A."/>
            <person name="Kurtti T.J."/>
            <person name="Lichay M."/>
            <person name="Mullins K.E."/>
            <person name="Ott S."/>
            <person name="Pappas-Brown V."/>
            <person name="Paris D.H."/>
            <person name="Patel P."/>
            <person name="Richards A.L."/>
            <person name="Sadzewicz L."/>
            <person name="Sears K."/>
            <person name="Seidman D."/>
            <person name="Sengamalay N."/>
            <person name="Stenos J."/>
            <person name="Tallon L.J."/>
            <person name="Vincent G."/>
            <person name="Fraser C.M."/>
            <person name="Munderloh U."/>
            <person name="Dunning-Hotopp J.C."/>
        </authorList>
    </citation>
    <scope>NUCLEOTIDE SEQUENCE [LARGE SCALE GENOMIC DNA]</scope>
    <source>
        <strain evidence="7 8">Fuller</strain>
    </source>
</reference>
<keyword evidence="3" id="KW-0679">Respiratory chain</keyword>
<dbReference type="Pfam" id="PF04800">
    <property type="entry name" value="NDUS4"/>
    <property type="match status" value="1"/>
</dbReference>
<proteinExistence type="predicted"/>
<sequence>MQVRIYQLSKSPTQSGLTSKLWVVDFYCGEQNNRFIDRILGWTGTTNPQAATIIHFNNKSSAVKFCLNNYLDYELITPKPRKLIPKSYAENFK</sequence>
<dbReference type="EMBL" id="LANP01000008">
    <property type="protein sequence ID" value="KJV56550.1"/>
    <property type="molecule type" value="Genomic_DNA"/>
</dbReference>
<evidence type="ECO:0000256" key="2">
    <source>
        <dbReference type="ARBA" id="ARBA00022448"/>
    </source>
</evidence>
<organism evidence="7 8">
    <name type="scientific">Orientia chuto str. Dubai</name>
    <dbReference type="NCBI Taxonomy" id="1359168"/>
    <lineage>
        <taxon>Bacteria</taxon>
        <taxon>Pseudomonadati</taxon>
        <taxon>Pseudomonadota</taxon>
        <taxon>Alphaproteobacteria</taxon>
        <taxon>Rickettsiales</taxon>
        <taxon>Rickettsiaceae</taxon>
        <taxon>Rickettsieae</taxon>
        <taxon>Orientia</taxon>
    </lineage>
</organism>
<dbReference type="InterPro" id="IPR006885">
    <property type="entry name" value="NADH_UbQ_FeS_4_mit-like"/>
</dbReference>
<keyword evidence="8" id="KW-1185">Reference proteome</keyword>
<protein>
    <submittedName>
        <fullName evidence="7">ETC complex I subunit conserved region family protein</fullName>
    </submittedName>
</protein>
<evidence type="ECO:0000313" key="8">
    <source>
        <dbReference type="Proteomes" id="UP000033616"/>
    </source>
</evidence>
<accession>A0A0F3MLF7</accession>
<dbReference type="Gene3D" id="3.30.160.190">
    <property type="entry name" value="atu1810 like domain"/>
    <property type="match status" value="1"/>
</dbReference>
<evidence type="ECO:0000256" key="1">
    <source>
        <dbReference type="ARBA" id="ARBA00004370"/>
    </source>
</evidence>
<evidence type="ECO:0000256" key="4">
    <source>
        <dbReference type="ARBA" id="ARBA00022946"/>
    </source>
</evidence>
<comment type="subcellular location">
    <subcellularLocation>
        <location evidence="1">Membrane</location>
    </subcellularLocation>
</comment>
<keyword evidence="6" id="KW-0472">Membrane</keyword>
<keyword evidence="4" id="KW-0809">Transit peptide</keyword>
<name>A0A0F3MLF7_9RICK</name>
<evidence type="ECO:0000313" key="7">
    <source>
        <dbReference type="EMBL" id="KJV56550.1"/>
    </source>
</evidence>
<evidence type="ECO:0000256" key="3">
    <source>
        <dbReference type="ARBA" id="ARBA00022660"/>
    </source>
</evidence>
<dbReference type="PATRIC" id="fig|1359168.3.peg.1170"/>
<gene>
    <name evidence="7" type="ORF">OCHUTO_0409</name>
</gene>
<evidence type="ECO:0000256" key="5">
    <source>
        <dbReference type="ARBA" id="ARBA00022982"/>
    </source>
</evidence>
<dbReference type="STRING" id="1359168.OCHUTO_0409"/>
<dbReference type="Proteomes" id="UP000033616">
    <property type="component" value="Unassembled WGS sequence"/>
</dbReference>
<dbReference type="GO" id="GO:0022900">
    <property type="term" value="P:electron transport chain"/>
    <property type="evidence" value="ECO:0007669"/>
    <property type="project" value="InterPro"/>
</dbReference>